<keyword evidence="4" id="KW-1185">Reference proteome</keyword>
<dbReference type="InterPro" id="IPR014729">
    <property type="entry name" value="Rossmann-like_a/b/a_fold"/>
</dbReference>
<dbReference type="Proteomes" id="UP000537260">
    <property type="component" value="Unassembled WGS sequence"/>
</dbReference>
<feature type="domain" description="UspA" evidence="2">
    <location>
        <begin position="26"/>
        <end position="159"/>
    </location>
</feature>
<dbReference type="Gene3D" id="3.40.50.620">
    <property type="entry name" value="HUPs"/>
    <property type="match status" value="1"/>
</dbReference>
<comment type="caution">
    <text evidence="3">The sequence shown here is derived from an EMBL/GenBank/DDBJ whole genome shotgun (WGS) entry which is preliminary data.</text>
</comment>
<dbReference type="PRINTS" id="PR01438">
    <property type="entry name" value="UNVRSLSTRESS"/>
</dbReference>
<dbReference type="InterPro" id="IPR006016">
    <property type="entry name" value="UspA"/>
</dbReference>
<dbReference type="PANTHER" id="PTHR46553">
    <property type="entry name" value="ADENINE NUCLEOTIDE ALPHA HYDROLASES-LIKE SUPERFAMILY PROTEIN"/>
    <property type="match status" value="1"/>
</dbReference>
<gene>
    <name evidence="3" type="ORF">HNR05_000446</name>
</gene>
<sequence length="174" mass="18002">MSEKSHPLDVPKSGADLPARPPGAWIVVGVDGSESSIAAVRWGARLASALNVNLEVVAVWPYPAISPGSFYSSEVWPPENDADKILTDVIATVFGDDPPPSVRTITRPGPVAPALIKQSTGADMLIVGSRGRGGFVGLILGSVSATVAEHARCAVLVVHGDAAVTHAPEHTEET</sequence>
<proteinExistence type="inferred from homology"/>
<dbReference type="PANTHER" id="PTHR46553:SF3">
    <property type="entry name" value="ADENINE NUCLEOTIDE ALPHA HYDROLASES-LIKE SUPERFAMILY PROTEIN"/>
    <property type="match status" value="1"/>
</dbReference>
<name>A0A7Z0ECH5_9MICO</name>
<evidence type="ECO:0000313" key="3">
    <source>
        <dbReference type="EMBL" id="NYJ18655.1"/>
    </source>
</evidence>
<reference evidence="3 4" key="1">
    <citation type="submission" date="2020-07" db="EMBL/GenBank/DDBJ databases">
        <title>Sequencing the genomes of 1000 actinobacteria strains.</title>
        <authorList>
            <person name="Klenk H.-P."/>
        </authorList>
    </citation>
    <scope>NUCLEOTIDE SEQUENCE [LARGE SCALE GENOMIC DNA]</scope>
    <source>
        <strain evidence="3 4">LI1</strain>
    </source>
</reference>
<dbReference type="RefSeq" id="WP_179577534.1">
    <property type="nucleotide sequence ID" value="NZ_JACCFM010000001.1"/>
</dbReference>
<protein>
    <submittedName>
        <fullName evidence="3">Nucleotide-binding universal stress UspA family protein</fullName>
    </submittedName>
</protein>
<evidence type="ECO:0000256" key="1">
    <source>
        <dbReference type="ARBA" id="ARBA00008791"/>
    </source>
</evidence>
<dbReference type="Pfam" id="PF00582">
    <property type="entry name" value="Usp"/>
    <property type="match status" value="1"/>
</dbReference>
<dbReference type="InterPro" id="IPR006015">
    <property type="entry name" value="Universal_stress_UspA"/>
</dbReference>
<dbReference type="SUPFAM" id="SSF52402">
    <property type="entry name" value="Adenine nucleotide alpha hydrolases-like"/>
    <property type="match status" value="1"/>
</dbReference>
<dbReference type="AlphaFoldDB" id="A0A7Z0ECH5"/>
<comment type="similarity">
    <text evidence="1">Belongs to the universal stress protein A family.</text>
</comment>
<evidence type="ECO:0000313" key="4">
    <source>
        <dbReference type="Proteomes" id="UP000537260"/>
    </source>
</evidence>
<organism evidence="3 4">
    <name type="scientific">Glaciibacter psychrotolerans</name>
    <dbReference type="NCBI Taxonomy" id="670054"/>
    <lineage>
        <taxon>Bacteria</taxon>
        <taxon>Bacillati</taxon>
        <taxon>Actinomycetota</taxon>
        <taxon>Actinomycetes</taxon>
        <taxon>Micrococcales</taxon>
        <taxon>Microbacteriaceae</taxon>
        <taxon>Glaciibacter</taxon>
    </lineage>
</organism>
<evidence type="ECO:0000259" key="2">
    <source>
        <dbReference type="Pfam" id="PF00582"/>
    </source>
</evidence>
<accession>A0A7Z0ECH5</accession>
<dbReference type="EMBL" id="JACCFM010000001">
    <property type="protein sequence ID" value="NYJ18655.1"/>
    <property type="molecule type" value="Genomic_DNA"/>
</dbReference>